<evidence type="ECO:0000313" key="2">
    <source>
        <dbReference type="Proteomes" id="UP000190675"/>
    </source>
</evidence>
<name>A0A1M5HA80_9BRAD</name>
<dbReference type="EMBL" id="LT670818">
    <property type="protein sequence ID" value="SHG12831.1"/>
    <property type="molecule type" value="Genomic_DNA"/>
</dbReference>
<accession>A0A1M5HA80</accession>
<sequence>MQAELNKVVTALQEFYAHETWLLEHDLGERALTHRLAVHLEPQFPGWQVDCDYDRLGERILRLPHGTIVSTDDHLAKSIYPDIVVHQREIPNNLLAIEVRKASNHQPPEHDRHKLRAMTDPHLWFAYWVGVYLVLGRKSVVSDIYVGGVIDGPLSAWLAGRLKEVGLGVG</sequence>
<dbReference type="Proteomes" id="UP000190675">
    <property type="component" value="Chromosome I"/>
</dbReference>
<dbReference type="OrthoDB" id="7432609at2"/>
<reference evidence="1 2" key="1">
    <citation type="submission" date="2016-11" db="EMBL/GenBank/DDBJ databases">
        <authorList>
            <person name="Jaros S."/>
            <person name="Januszkiewicz K."/>
            <person name="Wedrychowicz H."/>
        </authorList>
    </citation>
    <scope>NUCLEOTIDE SEQUENCE [LARGE SCALE GENOMIC DNA]</scope>
    <source>
        <strain evidence="1 2">GAS242</strain>
    </source>
</reference>
<dbReference type="AlphaFoldDB" id="A0A1M5HA80"/>
<gene>
    <name evidence="1" type="ORF">SAMN05444169_0685</name>
</gene>
<organism evidence="1 2">
    <name type="scientific">Bradyrhizobium erythrophlei</name>
    <dbReference type="NCBI Taxonomy" id="1437360"/>
    <lineage>
        <taxon>Bacteria</taxon>
        <taxon>Pseudomonadati</taxon>
        <taxon>Pseudomonadota</taxon>
        <taxon>Alphaproteobacteria</taxon>
        <taxon>Hyphomicrobiales</taxon>
        <taxon>Nitrobacteraceae</taxon>
        <taxon>Bradyrhizobium</taxon>
    </lineage>
</organism>
<protein>
    <submittedName>
        <fullName evidence="1">Uncharacterized protein</fullName>
    </submittedName>
</protein>
<evidence type="ECO:0000313" key="1">
    <source>
        <dbReference type="EMBL" id="SHG12831.1"/>
    </source>
</evidence>
<proteinExistence type="predicted"/>
<dbReference type="RefSeq" id="WP_079564661.1">
    <property type="nucleotide sequence ID" value="NZ_LT670818.1"/>
</dbReference>